<dbReference type="EMBL" id="JAKFGM010000002">
    <property type="protein sequence ID" value="MCF2514863.1"/>
    <property type="molecule type" value="Genomic_DNA"/>
</dbReference>
<dbReference type="InterPro" id="IPR011992">
    <property type="entry name" value="EF-hand-dom_pair"/>
</dbReference>
<evidence type="ECO:0000313" key="3">
    <source>
        <dbReference type="EMBL" id="MCF2514863.1"/>
    </source>
</evidence>
<dbReference type="PROSITE" id="PS00018">
    <property type="entry name" value="EF_HAND_1"/>
    <property type="match status" value="3"/>
</dbReference>
<dbReference type="RefSeq" id="WP_235067359.1">
    <property type="nucleotide sequence ID" value="NZ_JAKFGM010000002.1"/>
</dbReference>
<protein>
    <submittedName>
        <fullName evidence="3">EF-hand domain-containing protein</fullName>
    </submittedName>
</protein>
<comment type="caution">
    <text evidence="3">The sequence shown here is derived from an EMBL/GenBank/DDBJ whole genome shotgun (WGS) entry which is preliminary data.</text>
</comment>
<proteinExistence type="predicted"/>
<dbReference type="GO" id="GO:0005509">
    <property type="term" value="F:calcium ion binding"/>
    <property type="evidence" value="ECO:0007669"/>
    <property type="project" value="InterPro"/>
</dbReference>
<dbReference type="AlphaFoldDB" id="A0A9X1QMZ7"/>
<dbReference type="CDD" id="cd00051">
    <property type="entry name" value="EFh"/>
    <property type="match status" value="1"/>
</dbReference>
<evidence type="ECO:0000259" key="2">
    <source>
        <dbReference type="PROSITE" id="PS50222"/>
    </source>
</evidence>
<dbReference type="SMART" id="SM00054">
    <property type="entry name" value="EFh"/>
    <property type="match status" value="3"/>
</dbReference>
<dbReference type="SUPFAM" id="SSF47473">
    <property type="entry name" value="EF-hand"/>
    <property type="match status" value="1"/>
</dbReference>
<dbReference type="InterPro" id="IPR018247">
    <property type="entry name" value="EF_Hand_1_Ca_BS"/>
</dbReference>
<feature type="chain" id="PRO_5040967865" evidence="1">
    <location>
        <begin position="20"/>
        <end position="155"/>
    </location>
</feature>
<dbReference type="Pfam" id="PF13202">
    <property type="entry name" value="EF-hand_5"/>
    <property type="match status" value="1"/>
</dbReference>
<keyword evidence="4" id="KW-1185">Reference proteome</keyword>
<organism evidence="3 4">
    <name type="scientific">Sphingomonas cremea</name>
    <dbReference type="NCBI Taxonomy" id="2904799"/>
    <lineage>
        <taxon>Bacteria</taxon>
        <taxon>Pseudomonadati</taxon>
        <taxon>Pseudomonadota</taxon>
        <taxon>Alphaproteobacteria</taxon>
        <taxon>Sphingomonadales</taxon>
        <taxon>Sphingomonadaceae</taxon>
        <taxon>Sphingomonas</taxon>
    </lineage>
</organism>
<dbReference type="PROSITE" id="PS50222">
    <property type="entry name" value="EF_HAND_2"/>
    <property type="match status" value="2"/>
</dbReference>
<feature type="domain" description="EF-hand" evidence="2">
    <location>
        <begin position="67"/>
        <end position="102"/>
    </location>
</feature>
<dbReference type="InterPro" id="IPR002048">
    <property type="entry name" value="EF_hand_dom"/>
</dbReference>
<dbReference type="Proteomes" id="UP001139410">
    <property type="component" value="Unassembled WGS sequence"/>
</dbReference>
<gene>
    <name evidence="3" type="ORF">LVY65_07270</name>
</gene>
<sequence length="155" mass="16756">MSRIILALAILAIPAMTRAQTGAIKPIPRAQFIAEMDSQFRTIDTDKNGQLSRAEIEQYQKASADADAKARNRALFAELDANNNGQLSASEFAKLTAPAPAADAQPMLIQEDSNRDGQISMVEHRSATLANFDRLDTDRNGVVTPAEMKAAGISR</sequence>
<dbReference type="Gene3D" id="1.10.238.10">
    <property type="entry name" value="EF-hand"/>
    <property type="match status" value="2"/>
</dbReference>
<evidence type="ECO:0000313" key="4">
    <source>
        <dbReference type="Proteomes" id="UP001139410"/>
    </source>
</evidence>
<keyword evidence="1" id="KW-0732">Signal</keyword>
<dbReference type="Pfam" id="PF13499">
    <property type="entry name" value="EF-hand_7"/>
    <property type="match status" value="1"/>
</dbReference>
<name>A0A9X1QMZ7_9SPHN</name>
<reference evidence="3" key="1">
    <citation type="submission" date="2022-01" db="EMBL/GenBank/DDBJ databases">
        <authorList>
            <person name="Jo J.-H."/>
            <person name="Im W.-T."/>
        </authorList>
    </citation>
    <scope>NUCLEOTIDE SEQUENCE</scope>
    <source>
        <strain evidence="3">G124</strain>
    </source>
</reference>
<evidence type="ECO:0000256" key="1">
    <source>
        <dbReference type="SAM" id="SignalP"/>
    </source>
</evidence>
<accession>A0A9X1QMZ7</accession>
<feature type="domain" description="EF-hand" evidence="2">
    <location>
        <begin position="31"/>
        <end position="66"/>
    </location>
</feature>
<feature type="signal peptide" evidence="1">
    <location>
        <begin position="1"/>
        <end position="19"/>
    </location>
</feature>